<evidence type="ECO:0000256" key="7">
    <source>
        <dbReference type="ARBA" id="ARBA00022759"/>
    </source>
</evidence>
<sequence>MLSYFDTFASLMIFPRALTWFYSQPPFLNSHPRMVHFYFFMRYVVVVVSISLAELILFSESTSCVILKADQRLLGEKCVNAKIPCHRDVIKSNFCIERRINQPRYNKSIRFLPLSCFTLLHKVVTTSDLLCELALHGKSKVPVFTDIEKGYVVNRGPKYCRKLGVSSSCNERKSLCRAVSLNHADPHDLQGNEREKELRMKPFEYYGEGTARFCNKQNFAPIDFGLLERQLNILREILGISHMDVTINFITEDRMRELNLEYRQENTSTDILSFPSHTIKKGDEVIKVESIEDLHLGDIFISPEVIQRHCDVERLRREVALESGRFSEEKAGGVEGLFSSVFSLKQRFPLLLIHGLLHLLRYDHEEVEDRKRMLAKEQNVIDKFHRYPERYSPSTISHSIIGIGTDVCTISRFYHLLHHYEISLMRRILSPRECYHYKNLKKKFQDRGTYSIDGRKRSDAAFFAKHFAVKEAVSKALGRGLRYLAAGGIKLCDVELLPLPSGKPEIEFKGEALKIANTMGVVSAMVSLSDERESVIAFVILTGCSLPLL</sequence>
<keyword evidence="12" id="KW-0443">Lipid metabolism</keyword>
<comment type="cofactor">
    <cofactor evidence="1">
        <name>Zn(2+)</name>
        <dbReference type="ChEBI" id="CHEBI:29105"/>
    </cofactor>
</comment>
<feature type="domain" description="4'-phosphopantetheinyl transferase" evidence="14">
    <location>
        <begin position="402"/>
        <end position="519"/>
    </location>
</feature>
<keyword evidence="16" id="KW-1185">Reference proteome</keyword>
<keyword evidence="8" id="KW-0378">Hydrolase</keyword>
<dbReference type="InterPro" id="IPR004568">
    <property type="entry name" value="Ppantetheine-prot_Trfase_dom"/>
</dbReference>
<evidence type="ECO:0000256" key="12">
    <source>
        <dbReference type="ARBA" id="ARBA00023098"/>
    </source>
</evidence>
<keyword evidence="11" id="KW-0460">Magnesium</keyword>
<keyword evidence="9" id="KW-0276">Fatty acid metabolism</keyword>
<dbReference type="HAMAP" id="MF_00009">
    <property type="entry name" value="Endoribonucl_YbeY"/>
    <property type="match status" value="1"/>
</dbReference>
<dbReference type="Pfam" id="PF01648">
    <property type="entry name" value="ACPS"/>
    <property type="match status" value="1"/>
</dbReference>
<evidence type="ECO:0000256" key="1">
    <source>
        <dbReference type="ARBA" id="ARBA00001947"/>
    </source>
</evidence>
<gene>
    <name evidence="15" type="ORF">IE077_000208</name>
</gene>
<keyword evidence="7" id="KW-0255">Endonuclease</keyword>
<evidence type="ECO:0000256" key="13">
    <source>
        <dbReference type="ARBA" id="ARBA00023160"/>
    </source>
</evidence>
<dbReference type="Gene3D" id="3.40.390.30">
    <property type="entry name" value="Metalloproteases ('zincins'), catalytic domain"/>
    <property type="match status" value="1"/>
</dbReference>
<dbReference type="Pfam" id="PF02130">
    <property type="entry name" value="YbeY"/>
    <property type="match status" value="2"/>
</dbReference>
<dbReference type="EMBL" id="JADAQX010000139">
    <property type="protein sequence ID" value="KAF8821714.1"/>
    <property type="molecule type" value="Genomic_DNA"/>
</dbReference>
<comment type="caution">
    <text evidence="15">The sequence shown here is derived from an EMBL/GenBank/DDBJ whole genome shotgun (WGS) entry which is preliminary data.</text>
</comment>
<evidence type="ECO:0000259" key="14">
    <source>
        <dbReference type="Pfam" id="PF01648"/>
    </source>
</evidence>
<dbReference type="InterPro" id="IPR037143">
    <property type="entry name" value="4-PPantetheinyl_Trfase_dom_sf"/>
</dbReference>
<evidence type="ECO:0000256" key="10">
    <source>
        <dbReference type="ARBA" id="ARBA00022833"/>
    </source>
</evidence>
<keyword evidence="4 15" id="KW-0808">Transferase</keyword>
<dbReference type="InterPro" id="IPR023091">
    <property type="entry name" value="MetalPrtase_cat_dom_sf_prd"/>
</dbReference>
<keyword evidence="6" id="KW-0479">Metal-binding</keyword>
<accession>A0ABQ7JCV8</accession>
<proteinExistence type="inferred from homology"/>
<evidence type="ECO:0000256" key="11">
    <source>
        <dbReference type="ARBA" id="ARBA00022842"/>
    </source>
</evidence>
<dbReference type="NCBIfam" id="TIGR00043">
    <property type="entry name" value="rRNA maturation RNase YbeY"/>
    <property type="match status" value="1"/>
</dbReference>
<reference evidence="15 16" key="1">
    <citation type="journal article" date="2020" name="bioRxiv">
        <title>Metabolic contributions of an alphaproteobacterial endosymbiont in the apicomplexan Cardiosporidium cionae.</title>
        <authorList>
            <person name="Hunter E.S."/>
            <person name="Paight C.J."/>
            <person name="Lane C.E."/>
        </authorList>
    </citation>
    <scope>NUCLEOTIDE SEQUENCE [LARGE SCALE GENOMIC DNA]</scope>
    <source>
        <strain evidence="15">ESH_2018</strain>
    </source>
</reference>
<dbReference type="HAMAP" id="MF_00101">
    <property type="entry name" value="AcpS"/>
    <property type="match status" value="1"/>
</dbReference>
<name>A0ABQ7JCV8_9APIC</name>
<dbReference type="Proteomes" id="UP000823046">
    <property type="component" value="Unassembled WGS sequence"/>
</dbReference>
<evidence type="ECO:0000256" key="9">
    <source>
        <dbReference type="ARBA" id="ARBA00022832"/>
    </source>
</evidence>
<dbReference type="SUPFAM" id="SSF55486">
    <property type="entry name" value="Metalloproteases ('zincins'), catalytic domain"/>
    <property type="match status" value="1"/>
</dbReference>
<evidence type="ECO:0000313" key="16">
    <source>
        <dbReference type="Proteomes" id="UP000823046"/>
    </source>
</evidence>
<keyword evidence="13" id="KW-0275">Fatty acid biosynthesis</keyword>
<dbReference type="PANTHER" id="PTHR46986">
    <property type="entry name" value="ENDORIBONUCLEASE YBEY, CHLOROPLASTIC"/>
    <property type="match status" value="1"/>
</dbReference>
<dbReference type="InterPro" id="IPR002582">
    <property type="entry name" value="ACPS"/>
</dbReference>
<evidence type="ECO:0000256" key="4">
    <source>
        <dbReference type="ARBA" id="ARBA00022679"/>
    </source>
</evidence>
<evidence type="ECO:0000256" key="3">
    <source>
        <dbReference type="ARBA" id="ARBA00022516"/>
    </source>
</evidence>
<protein>
    <submittedName>
        <fullName evidence="15">4'-phosphopantetheinyl transferase domain-containing protein</fullName>
    </submittedName>
</protein>
<evidence type="ECO:0000256" key="2">
    <source>
        <dbReference type="ARBA" id="ARBA00010875"/>
    </source>
</evidence>
<dbReference type="Gene3D" id="3.90.470.20">
    <property type="entry name" value="4'-phosphopantetheinyl transferase domain"/>
    <property type="match status" value="1"/>
</dbReference>
<dbReference type="PANTHER" id="PTHR46986:SF1">
    <property type="entry name" value="ENDORIBONUCLEASE YBEY, CHLOROPLASTIC"/>
    <property type="match status" value="1"/>
</dbReference>
<dbReference type="InterPro" id="IPR008278">
    <property type="entry name" value="4-PPantetheinyl_Trfase_dom"/>
</dbReference>
<evidence type="ECO:0000256" key="6">
    <source>
        <dbReference type="ARBA" id="ARBA00022723"/>
    </source>
</evidence>
<keyword evidence="10" id="KW-0862">Zinc</keyword>
<keyword evidence="5" id="KW-0540">Nuclease</keyword>
<dbReference type="NCBIfam" id="TIGR00556">
    <property type="entry name" value="pantethn_trn"/>
    <property type="match status" value="1"/>
</dbReference>
<dbReference type="GO" id="GO:0016740">
    <property type="term" value="F:transferase activity"/>
    <property type="evidence" value="ECO:0007669"/>
    <property type="project" value="UniProtKB-KW"/>
</dbReference>
<keyword evidence="3" id="KW-0444">Lipid biosynthesis</keyword>
<evidence type="ECO:0000256" key="8">
    <source>
        <dbReference type="ARBA" id="ARBA00022801"/>
    </source>
</evidence>
<dbReference type="InterPro" id="IPR002036">
    <property type="entry name" value="YbeY"/>
</dbReference>
<evidence type="ECO:0000256" key="5">
    <source>
        <dbReference type="ARBA" id="ARBA00022722"/>
    </source>
</evidence>
<evidence type="ECO:0000313" key="15">
    <source>
        <dbReference type="EMBL" id="KAF8821714.1"/>
    </source>
</evidence>
<dbReference type="SUPFAM" id="SSF56214">
    <property type="entry name" value="4'-phosphopantetheinyl transferase"/>
    <property type="match status" value="1"/>
</dbReference>
<organism evidence="15 16">
    <name type="scientific">Cardiosporidium cionae</name>
    <dbReference type="NCBI Taxonomy" id="476202"/>
    <lineage>
        <taxon>Eukaryota</taxon>
        <taxon>Sar</taxon>
        <taxon>Alveolata</taxon>
        <taxon>Apicomplexa</taxon>
        <taxon>Aconoidasida</taxon>
        <taxon>Nephromycida</taxon>
        <taxon>Cardiosporidium</taxon>
    </lineage>
</organism>
<comment type="similarity">
    <text evidence="2">Belongs to the endoribonuclease YbeY family.</text>
</comment>